<dbReference type="EMBL" id="JACEIK010013256">
    <property type="protein sequence ID" value="MCE3216428.1"/>
    <property type="molecule type" value="Genomic_DNA"/>
</dbReference>
<keyword evidence="1 2" id="KW-0732">Signal</keyword>
<protein>
    <submittedName>
        <fullName evidence="3">Uncharacterized protein</fullName>
    </submittedName>
</protein>
<comment type="caution">
    <text evidence="3">The sequence shown here is derived from an EMBL/GenBank/DDBJ whole genome shotgun (WGS) entry which is preliminary data.</text>
</comment>
<feature type="signal peptide" evidence="2">
    <location>
        <begin position="1"/>
        <end position="20"/>
    </location>
</feature>
<name>A0ABS8WYY5_DATST</name>
<dbReference type="Pfam" id="PF24068">
    <property type="entry name" value="TPD1_C"/>
    <property type="match status" value="1"/>
</dbReference>
<gene>
    <name evidence="3" type="ORF">HAX54_006478</name>
</gene>
<dbReference type="PANTHER" id="PTHR33184:SF72">
    <property type="entry name" value="BETA-1,3-N-ACETYLGLUCOSAMINYLTRANSFERASE FAMILY PROTEIN"/>
    <property type="match status" value="1"/>
</dbReference>
<dbReference type="InterPro" id="IPR040361">
    <property type="entry name" value="TPD1"/>
</dbReference>
<dbReference type="PANTHER" id="PTHR33184">
    <property type="entry name" value="PROTEIN TAPETUM DETERMINANT 1-LIKE-RELATED"/>
    <property type="match status" value="1"/>
</dbReference>
<reference evidence="3 4" key="1">
    <citation type="journal article" date="2021" name="BMC Genomics">
        <title>Datura genome reveals duplications of psychoactive alkaloid biosynthetic genes and high mutation rate following tissue culture.</title>
        <authorList>
            <person name="Rajewski A."/>
            <person name="Carter-House D."/>
            <person name="Stajich J."/>
            <person name="Litt A."/>
        </authorList>
    </citation>
    <scope>NUCLEOTIDE SEQUENCE [LARGE SCALE GENOMIC DNA]</scope>
    <source>
        <strain evidence="3">AR-01</strain>
    </source>
</reference>
<evidence type="ECO:0000313" key="4">
    <source>
        <dbReference type="Proteomes" id="UP000823775"/>
    </source>
</evidence>
<evidence type="ECO:0000256" key="1">
    <source>
        <dbReference type="ARBA" id="ARBA00022729"/>
    </source>
</evidence>
<accession>A0ABS8WYY5</accession>
<organism evidence="3 4">
    <name type="scientific">Datura stramonium</name>
    <name type="common">Jimsonweed</name>
    <name type="synonym">Common thornapple</name>
    <dbReference type="NCBI Taxonomy" id="4076"/>
    <lineage>
        <taxon>Eukaryota</taxon>
        <taxon>Viridiplantae</taxon>
        <taxon>Streptophyta</taxon>
        <taxon>Embryophyta</taxon>
        <taxon>Tracheophyta</taxon>
        <taxon>Spermatophyta</taxon>
        <taxon>Magnoliopsida</taxon>
        <taxon>eudicotyledons</taxon>
        <taxon>Gunneridae</taxon>
        <taxon>Pentapetalae</taxon>
        <taxon>asterids</taxon>
        <taxon>lamiids</taxon>
        <taxon>Solanales</taxon>
        <taxon>Solanaceae</taxon>
        <taxon>Solanoideae</taxon>
        <taxon>Datureae</taxon>
        <taxon>Datura</taxon>
    </lineage>
</organism>
<evidence type="ECO:0000313" key="3">
    <source>
        <dbReference type="EMBL" id="MCE3216428.1"/>
    </source>
</evidence>
<proteinExistence type="predicted"/>
<dbReference type="Proteomes" id="UP000823775">
    <property type="component" value="Unassembled WGS sequence"/>
</dbReference>
<feature type="chain" id="PRO_5047174288" evidence="2">
    <location>
        <begin position="21"/>
        <end position="123"/>
    </location>
</feature>
<evidence type="ECO:0000256" key="2">
    <source>
        <dbReference type="SAM" id="SignalP"/>
    </source>
</evidence>
<sequence length="123" mass="13365">MATFIKVLGLVLTVALMCEGIDESSRCDPGIDISQAKLGVIKGKQVWNATLTNTCSCTLLQVKLSIPNFDSVIKVNTTAISKSHDDIYDVNDGLPIYSHTSLFFTYAGESLNVTLNDEIEAYS</sequence>
<keyword evidence="4" id="KW-1185">Reference proteome</keyword>